<proteinExistence type="predicted"/>
<keyword evidence="2" id="KW-0472">Membrane</keyword>
<keyword evidence="4" id="KW-1185">Reference proteome</keyword>
<evidence type="ECO:0000256" key="2">
    <source>
        <dbReference type="SAM" id="Phobius"/>
    </source>
</evidence>
<dbReference type="EMBL" id="CP086361">
    <property type="protein sequence ID" value="UNI22447.1"/>
    <property type="molecule type" value="Genomic_DNA"/>
</dbReference>
<evidence type="ECO:0000313" key="4">
    <source>
        <dbReference type="Proteomes" id="UP000829364"/>
    </source>
</evidence>
<feature type="transmembrane region" description="Helical" evidence="2">
    <location>
        <begin position="34"/>
        <end position="54"/>
    </location>
</feature>
<dbReference type="AlphaFoldDB" id="A0A9Q8QQ26"/>
<sequence length="200" mass="22005">MCARSQRLATHPTSIGLQELPETRYNVGQSKMKYHLLVIAALCTLSLAAPGSLFSSLRNKANWKPANWFRKRPPKYMDETGPPPPYSSVPPPPPYSPEPPCPPKSPKMEIATATWHGCCSGAMPGRCVVAKYQGLHDGLYYLHNGVYTKEQYDIASKTEFFPPSTTSYLDKECDYDSFCESEGGSCSLKAGKDWAKCGSG</sequence>
<feature type="compositionally biased region" description="Pro residues" evidence="1">
    <location>
        <begin position="81"/>
        <end position="101"/>
    </location>
</feature>
<keyword evidence="2" id="KW-0812">Transmembrane</keyword>
<evidence type="ECO:0000256" key="1">
    <source>
        <dbReference type="SAM" id="MobiDB-lite"/>
    </source>
</evidence>
<reference evidence="3" key="1">
    <citation type="submission" date="2021-11" db="EMBL/GenBank/DDBJ databases">
        <title>Purpureocillium_takamizusanense_genome.</title>
        <authorList>
            <person name="Nguyen N.-H."/>
        </authorList>
    </citation>
    <scope>NUCLEOTIDE SEQUENCE</scope>
    <source>
        <strain evidence="3">PT3</strain>
    </source>
</reference>
<dbReference type="GeneID" id="72070284"/>
<dbReference type="KEGG" id="ptkz:JDV02_008336"/>
<dbReference type="RefSeq" id="XP_047845928.1">
    <property type="nucleotide sequence ID" value="XM_047989923.1"/>
</dbReference>
<evidence type="ECO:0000313" key="3">
    <source>
        <dbReference type="EMBL" id="UNI22447.1"/>
    </source>
</evidence>
<name>A0A9Q8QQ26_9HYPO</name>
<dbReference type="Proteomes" id="UP000829364">
    <property type="component" value="Chromosome 8"/>
</dbReference>
<feature type="region of interest" description="Disordered" evidence="1">
    <location>
        <begin position="74"/>
        <end position="101"/>
    </location>
</feature>
<organism evidence="3 4">
    <name type="scientific">Purpureocillium takamizusanense</name>
    <dbReference type="NCBI Taxonomy" id="2060973"/>
    <lineage>
        <taxon>Eukaryota</taxon>
        <taxon>Fungi</taxon>
        <taxon>Dikarya</taxon>
        <taxon>Ascomycota</taxon>
        <taxon>Pezizomycotina</taxon>
        <taxon>Sordariomycetes</taxon>
        <taxon>Hypocreomycetidae</taxon>
        <taxon>Hypocreales</taxon>
        <taxon>Ophiocordycipitaceae</taxon>
        <taxon>Purpureocillium</taxon>
    </lineage>
</organism>
<gene>
    <name evidence="3" type="ORF">JDV02_008336</name>
</gene>
<accession>A0A9Q8QQ26</accession>
<keyword evidence="2" id="KW-1133">Transmembrane helix</keyword>
<protein>
    <submittedName>
        <fullName evidence="3">Uncharacterized protein</fullName>
    </submittedName>
</protein>